<reference evidence="2" key="1">
    <citation type="submission" date="2020-03" db="EMBL/GenBank/DDBJ databases">
        <title>Site-based positive gene gene selection in Geosmithia morbida across the United States reveals a broad range of putative effectors and factors for local host and environmental adapation.</title>
        <authorList>
            <person name="Onufrak A."/>
            <person name="Murdoch R.W."/>
            <person name="Gazis R."/>
            <person name="Huff M."/>
            <person name="Staton M."/>
            <person name="Klingeman W."/>
            <person name="Hadziabdic D."/>
        </authorList>
    </citation>
    <scope>NUCLEOTIDE SEQUENCE</scope>
    <source>
        <strain evidence="2">1262</strain>
    </source>
</reference>
<dbReference type="GO" id="GO:0042797">
    <property type="term" value="P:tRNA transcription by RNA polymerase III"/>
    <property type="evidence" value="ECO:0007669"/>
    <property type="project" value="TreeGrafter"/>
</dbReference>
<dbReference type="InterPro" id="IPR006886">
    <property type="entry name" value="RNA_pol_III_Rpc5"/>
</dbReference>
<proteinExistence type="predicted"/>
<sequence length="448" mass="47632">MDLDQAAPDEQRPPVAPANPAKGSVPHDDVGDDDDDDDDPITATYPVFLNPSLPFGRRLLVLQHPNRTDEQPRPPPTELRLKARTGMVEVDMPLDSSPGVYDREKGVRWGRSLNASMTAKNGGSHGLAGGFGFGAVQQRGGAGRRKSDALDDDDDDVTIDWNEAVRQGKALTTQTLGGQYPEVNDVQYMVGVFQGKNLHLTPASSLVHLRPQLHHIDASTQLERRTAGGDSGGAGAGAGGVSGASGAAGASAKAIHMTVKTTSDTDGVSTETMADRLRAAQSEHWRKLRYTDENDEAAWEVYNESLFLQPKEPIIPAATVSSTEKGKGKEKENGEGKGGGGEEEEEDEVVNDEVPILEGHVPNLVSRWEDEQLLEAVSGIRKRKDDDEADVAAEVKTDPEARRQAASAAAAAARAQQLAAEQAARSASRPTRPRGGAAAGARRGARKA</sequence>
<feature type="compositionally biased region" description="Basic and acidic residues" evidence="1">
    <location>
        <begin position="324"/>
        <end position="335"/>
    </location>
</feature>
<feature type="compositionally biased region" description="Gly residues" evidence="1">
    <location>
        <begin position="229"/>
        <end position="243"/>
    </location>
</feature>
<dbReference type="OrthoDB" id="340681at2759"/>
<dbReference type="Proteomes" id="UP000749293">
    <property type="component" value="Unassembled WGS sequence"/>
</dbReference>
<feature type="compositionally biased region" description="Acidic residues" evidence="1">
    <location>
        <begin position="30"/>
        <end position="40"/>
    </location>
</feature>
<dbReference type="PANTHER" id="PTHR12069">
    <property type="entry name" value="DNA-DIRECTED RNA POLYMERASES III 80 KDA POLYPEPTIDE RNA POLYMERASE III SUBUNIT 5"/>
    <property type="match status" value="1"/>
</dbReference>
<feature type="region of interest" description="Disordered" evidence="1">
    <location>
        <begin position="318"/>
        <end position="356"/>
    </location>
</feature>
<dbReference type="AlphaFoldDB" id="A0A9P4Z1D3"/>
<gene>
    <name evidence="2" type="ORF">GMORB2_0645</name>
</gene>
<comment type="caution">
    <text evidence="2">The sequence shown here is derived from an EMBL/GenBank/DDBJ whole genome shotgun (WGS) entry which is preliminary data.</text>
</comment>
<feature type="region of interest" description="Disordered" evidence="1">
    <location>
        <begin position="379"/>
        <end position="448"/>
    </location>
</feature>
<feature type="compositionally biased region" description="Basic and acidic residues" evidence="1">
    <location>
        <begin position="393"/>
        <end position="403"/>
    </location>
</feature>
<organism evidence="2 3">
    <name type="scientific">Geosmithia morbida</name>
    <dbReference type="NCBI Taxonomy" id="1094350"/>
    <lineage>
        <taxon>Eukaryota</taxon>
        <taxon>Fungi</taxon>
        <taxon>Dikarya</taxon>
        <taxon>Ascomycota</taxon>
        <taxon>Pezizomycotina</taxon>
        <taxon>Sordariomycetes</taxon>
        <taxon>Hypocreomycetidae</taxon>
        <taxon>Hypocreales</taxon>
        <taxon>Bionectriaceae</taxon>
        <taxon>Geosmithia</taxon>
    </lineage>
</organism>
<dbReference type="GeneID" id="55966875"/>
<feature type="compositionally biased region" description="Acidic residues" evidence="1">
    <location>
        <begin position="341"/>
        <end position="351"/>
    </location>
</feature>
<feature type="compositionally biased region" description="Low complexity" evidence="1">
    <location>
        <begin position="404"/>
        <end position="442"/>
    </location>
</feature>
<dbReference type="RefSeq" id="XP_035325560.1">
    <property type="nucleotide sequence ID" value="XM_035462630.1"/>
</dbReference>
<dbReference type="EMBL" id="JAANYQ010000001">
    <property type="protein sequence ID" value="KAF4126908.1"/>
    <property type="molecule type" value="Genomic_DNA"/>
</dbReference>
<feature type="region of interest" description="Disordered" evidence="1">
    <location>
        <begin position="223"/>
        <end position="246"/>
    </location>
</feature>
<protein>
    <submittedName>
        <fullName evidence="2">Sin-like protein conserved region</fullName>
    </submittedName>
</protein>
<accession>A0A9P4Z1D3</accession>
<evidence type="ECO:0000313" key="2">
    <source>
        <dbReference type="EMBL" id="KAF4126908.1"/>
    </source>
</evidence>
<evidence type="ECO:0000256" key="1">
    <source>
        <dbReference type="SAM" id="MobiDB-lite"/>
    </source>
</evidence>
<keyword evidence="3" id="KW-1185">Reference proteome</keyword>
<name>A0A9P4Z1D3_9HYPO</name>
<dbReference type="Pfam" id="PF04801">
    <property type="entry name" value="RPC5"/>
    <property type="match status" value="2"/>
</dbReference>
<dbReference type="PANTHER" id="PTHR12069:SF0">
    <property type="entry name" value="DNA-DIRECTED RNA POLYMERASE III SUBUNIT RPC5"/>
    <property type="match status" value="1"/>
</dbReference>
<feature type="region of interest" description="Disordered" evidence="1">
    <location>
        <begin position="1"/>
        <end position="47"/>
    </location>
</feature>
<dbReference type="GO" id="GO:0005666">
    <property type="term" value="C:RNA polymerase III complex"/>
    <property type="evidence" value="ECO:0007669"/>
    <property type="project" value="TreeGrafter"/>
</dbReference>
<evidence type="ECO:0000313" key="3">
    <source>
        <dbReference type="Proteomes" id="UP000749293"/>
    </source>
</evidence>